<accession>A0AA91DTA3</accession>
<evidence type="ECO:0000313" key="1">
    <source>
        <dbReference type="EMBL" id="OAK66081.1"/>
    </source>
</evidence>
<sequence>MHAQAHAQEARSAVVEAMAARNLQFLALIENTIDRVSSDTDHVRACAKAIAESMESLKAGAKDVPYQEERLVELLEKTKESARRIHVDATHRHESACNDKMLHPDDGVVDVFEAFIEAVNDLYNCASEFKDWLELHNALLEQPTGASYGSAAALIAALSAD</sequence>
<dbReference type="RefSeq" id="WP_081266670.1">
    <property type="nucleotide sequence ID" value="NZ_LVHG01000027.1"/>
</dbReference>
<proteinExistence type="predicted"/>
<protein>
    <submittedName>
        <fullName evidence="1">Uncharacterized protein</fullName>
    </submittedName>
</protein>
<name>A0AA91DTA3_VARPD</name>
<evidence type="ECO:0000313" key="2">
    <source>
        <dbReference type="Proteomes" id="UP000077852"/>
    </source>
</evidence>
<gene>
    <name evidence="1" type="ORF">A3K87_09965</name>
</gene>
<dbReference type="EMBL" id="LVHG01000027">
    <property type="protein sequence ID" value="OAK66081.1"/>
    <property type="molecule type" value="Genomic_DNA"/>
</dbReference>
<comment type="caution">
    <text evidence="1">The sequence shown here is derived from an EMBL/GenBank/DDBJ whole genome shotgun (WGS) entry which is preliminary data.</text>
</comment>
<dbReference type="Proteomes" id="UP000077852">
    <property type="component" value="Unassembled WGS sequence"/>
</dbReference>
<reference evidence="1 2" key="1">
    <citation type="submission" date="2016-03" db="EMBL/GenBank/DDBJ databases">
        <title>Genome sequence of Variovorax paradoxus KB5.</title>
        <authorList>
            <person name="Jeong H."/>
            <person name="Hong C.E."/>
            <person name="Jo S.H."/>
            <person name="Park J.M."/>
        </authorList>
    </citation>
    <scope>NUCLEOTIDE SEQUENCE [LARGE SCALE GENOMIC DNA]</scope>
    <source>
        <strain evidence="1 2">KB5</strain>
    </source>
</reference>
<dbReference type="AlphaFoldDB" id="A0AA91DTA3"/>
<organism evidence="1 2">
    <name type="scientific">Variovorax paradoxus</name>
    <dbReference type="NCBI Taxonomy" id="34073"/>
    <lineage>
        <taxon>Bacteria</taxon>
        <taxon>Pseudomonadati</taxon>
        <taxon>Pseudomonadota</taxon>
        <taxon>Betaproteobacteria</taxon>
        <taxon>Burkholderiales</taxon>
        <taxon>Comamonadaceae</taxon>
        <taxon>Variovorax</taxon>
    </lineage>
</organism>